<sequence>MSSPTPTPTPTPAAPLAPLLRTLPSLKGPFPPPNTSELPPTPQGAFHAWLSDAIAHGVKEPHAMTLSTVGADGAPDARVLILKNVDARGWHFATKADSPKGVQIGQEDRVALTFYWAALGRQVRIRGRAAALGAEECAADFRARPVGARAVAVASRQSAVMVDREELQGQITEARRMLEEEGQGYVAPEWRVYAVDPETVEFWQGAEDRRHQRVRYEKQGVEGEWEKVMLYP</sequence>
<evidence type="ECO:0000313" key="12">
    <source>
        <dbReference type="Proteomes" id="UP000077069"/>
    </source>
</evidence>
<dbReference type="PIRSF" id="PIRSF000190">
    <property type="entry name" value="Pyd_amn-ph_oxd"/>
    <property type="match status" value="1"/>
</dbReference>
<comment type="cofactor">
    <cofactor evidence="1">
        <name>FMN</name>
        <dbReference type="ChEBI" id="CHEBI:58210"/>
    </cofactor>
</comment>
<name>A0A177CF54_9PLEO</name>
<evidence type="ECO:0000256" key="3">
    <source>
        <dbReference type="ARBA" id="ARBA00005037"/>
    </source>
</evidence>
<gene>
    <name evidence="11" type="ORF">CC84DRAFT_1216807</name>
</gene>
<feature type="domain" description="Pyridoxamine 5'-phosphate oxidase N-terminal" evidence="9">
    <location>
        <begin position="51"/>
        <end position="175"/>
    </location>
</feature>
<dbReference type="InterPro" id="IPR012349">
    <property type="entry name" value="Split_barrel_FMN-bd"/>
</dbReference>
<comment type="pathway">
    <text evidence="2">Cofactor metabolism; pyridoxal 5'-phosphate salvage; pyridoxal 5'-phosphate from pyridoxamine 5'-phosphate: step 1/1.</text>
</comment>
<dbReference type="SUPFAM" id="SSF50475">
    <property type="entry name" value="FMN-binding split barrel"/>
    <property type="match status" value="1"/>
</dbReference>
<evidence type="ECO:0000256" key="8">
    <source>
        <dbReference type="SAM" id="MobiDB-lite"/>
    </source>
</evidence>
<feature type="domain" description="Pyridoxine 5'-phosphate oxidase dimerisation C-terminal" evidence="10">
    <location>
        <begin position="190"/>
        <end position="232"/>
    </location>
</feature>
<dbReference type="InterPro" id="IPR011576">
    <property type="entry name" value="Pyridox_Oxase_N"/>
</dbReference>
<dbReference type="OrthoDB" id="303614at2759"/>
<dbReference type="STRING" id="1460663.A0A177CF54"/>
<evidence type="ECO:0000256" key="7">
    <source>
        <dbReference type="ARBA" id="ARBA00023002"/>
    </source>
</evidence>
<evidence type="ECO:0000256" key="2">
    <source>
        <dbReference type="ARBA" id="ARBA00004738"/>
    </source>
</evidence>
<dbReference type="Gene3D" id="2.30.110.10">
    <property type="entry name" value="Electron Transport, Fmn-binding Protein, Chain A"/>
    <property type="match status" value="1"/>
</dbReference>
<dbReference type="Pfam" id="PF01243">
    <property type="entry name" value="PNPOx_N"/>
    <property type="match status" value="1"/>
</dbReference>
<evidence type="ECO:0000256" key="5">
    <source>
        <dbReference type="ARBA" id="ARBA00022630"/>
    </source>
</evidence>
<proteinExistence type="predicted"/>
<keyword evidence="7" id="KW-0560">Oxidoreductase</keyword>
<dbReference type="PANTHER" id="PTHR10851:SF0">
    <property type="entry name" value="PYRIDOXINE-5'-PHOSPHATE OXIDASE"/>
    <property type="match status" value="1"/>
</dbReference>
<dbReference type="AlphaFoldDB" id="A0A177CF54"/>
<dbReference type="EMBL" id="KV441552">
    <property type="protein sequence ID" value="OAG05459.1"/>
    <property type="molecule type" value="Genomic_DNA"/>
</dbReference>
<dbReference type="GO" id="GO:0008615">
    <property type="term" value="P:pyridoxine biosynthetic process"/>
    <property type="evidence" value="ECO:0007669"/>
    <property type="project" value="InterPro"/>
</dbReference>
<keyword evidence="12" id="KW-1185">Reference proteome</keyword>
<dbReference type="EC" id="1.4.3.5" evidence="4"/>
<accession>A0A177CF54</accession>
<dbReference type="Proteomes" id="UP000077069">
    <property type="component" value="Unassembled WGS sequence"/>
</dbReference>
<dbReference type="InterPro" id="IPR000659">
    <property type="entry name" value="Pyridox_Oxase"/>
</dbReference>
<protein>
    <recommendedName>
        <fullName evidence="4">pyridoxal 5'-phosphate synthase</fullName>
        <ecNumber evidence="4">1.4.3.5</ecNumber>
    </recommendedName>
</protein>
<evidence type="ECO:0000259" key="10">
    <source>
        <dbReference type="Pfam" id="PF10590"/>
    </source>
</evidence>
<keyword evidence="6" id="KW-0288">FMN</keyword>
<keyword evidence="5" id="KW-0285">Flavoprotein</keyword>
<dbReference type="NCBIfam" id="NF004231">
    <property type="entry name" value="PRK05679.1"/>
    <property type="match status" value="1"/>
</dbReference>
<dbReference type="PANTHER" id="PTHR10851">
    <property type="entry name" value="PYRIDOXINE-5-PHOSPHATE OXIDASE"/>
    <property type="match status" value="1"/>
</dbReference>
<dbReference type="GeneID" id="28766325"/>
<evidence type="ECO:0000256" key="6">
    <source>
        <dbReference type="ARBA" id="ARBA00022643"/>
    </source>
</evidence>
<evidence type="ECO:0000313" key="11">
    <source>
        <dbReference type="EMBL" id="OAG05459.1"/>
    </source>
</evidence>
<feature type="region of interest" description="Disordered" evidence="8">
    <location>
        <begin position="22"/>
        <end position="43"/>
    </location>
</feature>
<reference evidence="11 12" key="1">
    <citation type="submission" date="2016-05" db="EMBL/GenBank/DDBJ databases">
        <title>Comparative analysis of secretome profiles of manganese(II)-oxidizing ascomycete fungi.</title>
        <authorList>
            <consortium name="DOE Joint Genome Institute"/>
            <person name="Zeiner C.A."/>
            <person name="Purvine S.O."/>
            <person name="Zink E.M."/>
            <person name="Wu S."/>
            <person name="Pasa-Tolic L."/>
            <person name="Chaput D.L."/>
            <person name="Haridas S."/>
            <person name="Grigoriev I.V."/>
            <person name="Santelli C.M."/>
            <person name="Hansel C.M."/>
        </authorList>
    </citation>
    <scope>NUCLEOTIDE SEQUENCE [LARGE SCALE GENOMIC DNA]</scope>
    <source>
        <strain evidence="11 12">AP3s5-JAC2a</strain>
    </source>
</reference>
<organism evidence="11 12">
    <name type="scientific">Paraphaeosphaeria sporulosa</name>
    <dbReference type="NCBI Taxonomy" id="1460663"/>
    <lineage>
        <taxon>Eukaryota</taxon>
        <taxon>Fungi</taxon>
        <taxon>Dikarya</taxon>
        <taxon>Ascomycota</taxon>
        <taxon>Pezizomycotina</taxon>
        <taxon>Dothideomycetes</taxon>
        <taxon>Pleosporomycetidae</taxon>
        <taxon>Pleosporales</taxon>
        <taxon>Massarineae</taxon>
        <taxon>Didymosphaeriaceae</taxon>
        <taxon>Paraphaeosphaeria</taxon>
    </lineage>
</organism>
<evidence type="ECO:0000256" key="4">
    <source>
        <dbReference type="ARBA" id="ARBA00012801"/>
    </source>
</evidence>
<dbReference type="InParanoid" id="A0A177CF54"/>
<evidence type="ECO:0000256" key="1">
    <source>
        <dbReference type="ARBA" id="ARBA00001917"/>
    </source>
</evidence>
<dbReference type="InterPro" id="IPR019576">
    <property type="entry name" value="Pyridoxamine_oxidase_dimer_C"/>
</dbReference>
<dbReference type="GO" id="GO:0010181">
    <property type="term" value="F:FMN binding"/>
    <property type="evidence" value="ECO:0007669"/>
    <property type="project" value="InterPro"/>
</dbReference>
<dbReference type="RefSeq" id="XP_018035824.1">
    <property type="nucleotide sequence ID" value="XM_018182839.1"/>
</dbReference>
<dbReference type="UniPathway" id="UPA01068">
    <property type="reaction ID" value="UER00304"/>
</dbReference>
<dbReference type="GO" id="GO:0004733">
    <property type="term" value="F:pyridoxamine phosphate oxidase activity"/>
    <property type="evidence" value="ECO:0007669"/>
    <property type="project" value="UniProtKB-EC"/>
</dbReference>
<evidence type="ECO:0000259" key="9">
    <source>
        <dbReference type="Pfam" id="PF01243"/>
    </source>
</evidence>
<dbReference type="Pfam" id="PF10590">
    <property type="entry name" value="PNP_phzG_C"/>
    <property type="match status" value="1"/>
</dbReference>
<comment type="pathway">
    <text evidence="3">Cofactor metabolism; pyridoxal 5'-phosphate salvage; pyridoxal 5'-phosphate from pyridoxine 5'-phosphate: step 1/1.</text>
</comment>
<feature type="compositionally biased region" description="Pro residues" evidence="8">
    <location>
        <begin position="29"/>
        <end position="42"/>
    </location>
</feature>